<dbReference type="GO" id="GO:0005634">
    <property type="term" value="C:nucleus"/>
    <property type="evidence" value="ECO:0007669"/>
    <property type="project" value="TreeGrafter"/>
</dbReference>
<dbReference type="Proteomes" id="UP001214415">
    <property type="component" value="Chromosome 5"/>
</dbReference>
<dbReference type="SMART" id="SM00584">
    <property type="entry name" value="TLDc"/>
    <property type="match status" value="1"/>
</dbReference>
<evidence type="ECO:0000259" key="6">
    <source>
        <dbReference type="PROSITE" id="PS51886"/>
    </source>
</evidence>
<protein>
    <recommendedName>
        <fullName evidence="4">Oxidation resistance protein 1</fullName>
    </recommendedName>
</protein>
<dbReference type="Pfam" id="PF07534">
    <property type="entry name" value="TLD"/>
    <property type="match status" value="1"/>
</dbReference>
<evidence type="ECO:0000313" key="7">
    <source>
        <dbReference type="EMBL" id="WFD24093.1"/>
    </source>
</evidence>
<evidence type="ECO:0000256" key="4">
    <source>
        <dbReference type="ARBA" id="ARBA00040604"/>
    </source>
</evidence>
<evidence type="ECO:0000256" key="5">
    <source>
        <dbReference type="SAM" id="MobiDB-lite"/>
    </source>
</evidence>
<name>A0AAF0EGL4_9BASI</name>
<reference evidence="7" key="1">
    <citation type="submission" date="2023-03" db="EMBL/GenBank/DDBJ databases">
        <title>Mating type loci evolution in Malassezia.</title>
        <authorList>
            <person name="Coelho M.A."/>
        </authorList>
    </citation>
    <scope>NUCLEOTIDE SEQUENCE</scope>
    <source>
        <strain evidence="7">CBS 12830</strain>
    </source>
</reference>
<dbReference type="GO" id="GO:0006979">
    <property type="term" value="P:response to oxidative stress"/>
    <property type="evidence" value="ECO:0007669"/>
    <property type="project" value="TreeGrafter"/>
</dbReference>
<gene>
    <name evidence="7" type="primary">OXR1</name>
    <name evidence="7" type="ORF">MEQU1_002790</name>
</gene>
<dbReference type="AlphaFoldDB" id="A0AAF0EGL4"/>
<dbReference type="GO" id="GO:0005739">
    <property type="term" value="C:mitochondrion"/>
    <property type="evidence" value="ECO:0007669"/>
    <property type="project" value="UniProtKB-SubCell"/>
</dbReference>
<dbReference type="PROSITE" id="PS51886">
    <property type="entry name" value="TLDC"/>
    <property type="match status" value="1"/>
</dbReference>
<dbReference type="PANTHER" id="PTHR23354">
    <property type="entry name" value="NUCLEOLAR PROTEIN 7/ESTROGEN RECEPTOR COACTIVATOR-RELATED"/>
    <property type="match status" value="1"/>
</dbReference>
<proteinExistence type="inferred from homology"/>
<feature type="domain" description="TLDc" evidence="6">
    <location>
        <begin position="193"/>
        <end position="455"/>
    </location>
</feature>
<evidence type="ECO:0000256" key="3">
    <source>
        <dbReference type="ARBA" id="ARBA00023128"/>
    </source>
</evidence>
<comment type="subcellular location">
    <subcellularLocation>
        <location evidence="1">Mitochondrion</location>
    </subcellularLocation>
</comment>
<feature type="region of interest" description="Disordered" evidence="5">
    <location>
        <begin position="83"/>
        <end position="107"/>
    </location>
</feature>
<evidence type="ECO:0000256" key="2">
    <source>
        <dbReference type="ARBA" id="ARBA00009540"/>
    </source>
</evidence>
<sequence length="457" mass="49723">MPIPKHQRSDSFGEFVSAESSSTHTPVAPFEGEHDILDLRDIEKKLDAKRHTQIAEAMAAEPAMAAASESVSLIDAPLVEEPASVPAPSKAPLSPPTAPTSSTSHWTGSLWNKLSAISSFGETKPRPSGTHRRPSVVRHRTATMPISGAPGFDPDSTHHWNRGQWSLSAQAEREREKQPMPVTLKDRREDTDIVVEPWHAARVQALLPRRLRLGKSWSLLYSLDQHGASLATLYNRVARALDPQQRRGAPSEAWLRGSSTAAQSAVMGSTSEPFHVGSGVDLGEAGLVLAIRDTHDNVFGAFVNEPLHISSHYYGNGECFLWKTVQRRLPAPPSATNGDATQHDDLHPDLAIEVFRWTGKNDYMVLSESDYLSVGGGDGKYGLWIDEKLDQGLSAKCPAFLNEVLCNAQESSATHAVDQGPKPPVDLLSDVVEEQARSPETGKFHCLGVEVWAVGSD</sequence>
<keyword evidence="3" id="KW-0496">Mitochondrion</keyword>
<dbReference type="InterPro" id="IPR006571">
    <property type="entry name" value="TLDc_dom"/>
</dbReference>
<dbReference type="EMBL" id="CP119904">
    <property type="protein sequence ID" value="WFD24093.1"/>
    <property type="molecule type" value="Genomic_DNA"/>
</dbReference>
<feature type="compositionally biased region" description="Low complexity" evidence="5">
    <location>
        <begin position="83"/>
        <end position="92"/>
    </location>
</feature>
<evidence type="ECO:0000313" key="8">
    <source>
        <dbReference type="Proteomes" id="UP001214415"/>
    </source>
</evidence>
<comment type="similarity">
    <text evidence="2">Belongs to the OXR1 family.</text>
</comment>
<accession>A0AAF0EGL4</accession>
<dbReference type="PANTHER" id="PTHR23354:SF62">
    <property type="entry name" value="MUSTARD, ISOFORM V"/>
    <property type="match status" value="1"/>
</dbReference>
<evidence type="ECO:0000256" key="1">
    <source>
        <dbReference type="ARBA" id="ARBA00004173"/>
    </source>
</evidence>
<feature type="region of interest" description="Disordered" evidence="5">
    <location>
        <begin position="1"/>
        <end position="32"/>
    </location>
</feature>
<keyword evidence="8" id="KW-1185">Reference proteome</keyword>
<organism evidence="7 8">
    <name type="scientific">Malassezia equina</name>
    <dbReference type="NCBI Taxonomy" id="1381935"/>
    <lineage>
        <taxon>Eukaryota</taxon>
        <taxon>Fungi</taxon>
        <taxon>Dikarya</taxon>
        <taxon>Basidiomycota</taxon>
        <taxon>Ustilaginomycotina</taxon>
        <taxon>Malasseziomycetes</taxon>
        <taxon>Malasseziales</taxon>
        <taxon>Malasseziaceae</taxon>
        <taxon>Malassezia</taxon>
    </lineage>
</organism>